<gene>
    <name evidence="1" type="ORF">llap_8992</name>
</gene>
<protein>
    <submittedName>
        <fullName evidence="1">Uncharacterized protein</fullName>
    </submittedName>
</protein>
<dbReference type="EMBL" id="KZ506220">
    <property type="protein sequence ID" value="PKU40699.1"/>
    <property type="molecule type" value="Genomic_DNA"/>
</dbReference>
<evidence type="ECO:0000313" key="2">
    <source>
        <dbReference type="Proteomes" id="UP000233556"/>
    </source>
</evidence>
<dbReference type="AlphaFoldDB" id="A0A2I0U3U6"/>
<organism evidence="1 2">
    <name type="scientific">Limosa lapponica baueri</name>
    <dbReference type="NCBI Taxonomy" id="1758121"/>
    <lineage>
        <taxon>Eukaryota</taxon>
        <taxon>Metazoa</taxon>
        <taxon>Chordata</taxon>
        <taxon>Craniata</taxon>
        <taxon>Vertebrata</taxon>
        <taxon>Euteleostomi</taxon>
        <taxon>Archelosauria</taxon>
        <taxon>Archosauria</taxon>
        <taxon>Dinosauria</taxon>
        <taxon>Saurischia</taxon>
        <taxon>Theropoda</taxon>
        <taxon>Coelurosauria</taxon>
        <taxon>Aves</taxon>
        <taxon>Neognathae</taxon>
        <taxon>Neoaves</taxon>
        <taxon>Charadriiformes</taxon>
        <taxon>Scolopacidae</taxon>
        <taxon>Limosa</taxon>
    </lineage>
</organism>
<accession>A0A2I0U3U6</accession>
<name>A0A2I0U3U6_LIMLA</name>
<keyword evidence="2" id="KW-1185">Reference proteome</keyword>
<evidence type="ECO:0000313" key="1">
    <source>
        <dbReference type="EMBL" id="PKU40699.1"/>
    </source>
</evidence>
<sequence length="254" mass="27362">MISVRSAYSSVDSSPQAMIPVRSMYSGVGSSPEADSCQEHVVQRGHLSMGCGSCQECVLRCGLLSAEWFLSGARIQAWTLQNGSCQECVFQPGLCRVVPVRSAYSSVGFSPQAMISVRSAYSSVDSSPQASSCQECVFQYGLLSTGWFLSGSIQWLPAIVQKGLQWQSFSNSSTSNKGLLASPSCGTAASEERMLCKAAMQEKEGTDPMEVPPHPGEQMEFTIYHRLDGKCAHLQGGKNALDVESELLQHEGEP</sequence>
<reference evidence="2" key="1">
    <citation type="submission" date="2017-11" db="EMBL/GenBank/DDBJ databases">
        <authorList>
            <person name="Lima N.C."/>
            <person name="Parody-Merino A.M."/>
            <person name="Battley P.F."/>
            <person name="Fidler A.E."/>
            <person name="Prosdocimi F."/>
        </authorList>
    </citation>
    <scope>NUCLEOTIDE SEQUENCE [LARGE SCALE GENOMIC DNA]</scope>
</reference>
<reference evidence="2" key="2">
    <citation type="submission" date="2017-12" db="EMBL/GenBank/DDBJ databases">
        <title>Genome sequence of the Bar-tailed Godwit (Limosa lapponica baueri).</title>
        <authorList>
            <person name="Lima N.C.B."/>
            <person name="Parody-Merino A.M."/>
            <person name="Battley P.F."/>
            <person name="Fidler A.E."/>
            <person name="Prosdocimi F."/>
        </authorList>
    </citation>
    <scope>NUCLEOTIDE SEQUENCE [LARGE SCALE GENOMIC DNA]</scope>
</reference>
<dbReference type="Proteomes" id="UP000233556">
    <property type="component" value="Unassembled WGS sequence"/>
</dbReference>
<proteinExistence type="predicted"/>